<dbReference type="PROSITE" id="PS50278">
    <property type="entry name" value="PDGF_2"/>
    <property type="match status" value="1"/>
</dbReference>
<evidence type="ECO:0000259" key="4">
    <source>
        <dbReference type="PROSITE" id="PS50278"/>
    </source>
</evidence>
<feature type="domain" description="Platelet-derived growth factor (PDGF) family profile" evidence="4">
    <location>
        <begin position="17"/>
        <end position="133"/>
    </location>
</feature>
<feature type="transmembrane region" description="Helical" evidence="2">
    <location>
        <begin position="218"/>
        <end position="240"/>
    </location>
</feature>
<keyword evidence="3" id="KW-0732">Signal</keyword>
<organism evidence="5">
    <name type="scientific">Ceriantheomorphe brasiliensis</name>
    <dbReference type="NCBI Taxonomy" id="1048506"/>
    <lineage>
        <taxon>Eukaryota</taxon>
        <taxon>Metazoa</taxon>
        <taxon>Cnidaria</taxon>
        <taxon>Anthozoa</taxon>
        <taxon>Ceriantharia</taxon>
        <taxon>Spirularia</taxon>
        <taxon>Cerianthidae</taxon>
        <taxon>Ceriantheomorphe</taxon>
    </lineage>
</organism>
<dbReference type="InterPro" id="IPR029034">
    <property type="entry name" value="Cystine-knot_cytokine"/>
</dbReference>
<keyword evidence="2" id="KW-1133">Transmembrane helix</keyword>
<dbReference type="SUPFAM" id="SSF57501">
    <property type="entry name" value="Cystine-knot cytokines"/>
    <property type="match status" value="1"/>
</dbReference>
<evidence type="ECO:0000256" key="3">
    <source>
        <dbReference type="SAM" id="SignalP"/>
    </source>
</evidence>
<evidence type="ECO:0000313" key="5">
    <source>
        <dbReference type="EMBL" id="QNH72562.1"/>
    </source>
</evidence>
<reference evidence="5" key="2">
    <citation type="submission" date="2020-07" db="EMBL/GenBank/DDBJ databases">
        <authorList>
            <person name="Klompen A.L."/>
            <person name="Macrander J."/>
            <person name="Reitzel A.M."/>
            <person name="Stampar S.N."/>
        </authorList>
    </citation>
    <scope>NUCLEOTIDE SEQUENCE</scope>
</reference>
<feature type="compositionally biased region" description="Polar residues" evidence="1">
    <location>
        <begin position="259"/>
        <end position="286"/>
    </location>
</feature>
<dbReference type="GO" id="GO:0008083">
    <property type="term" value="F:growth factor activity"/>
    <property type="evidence" value="ECO:0007669"/>
    <property type="project" value="InterPro"/>
</dbReference>
<keyword evidence="2" id="KW-0812">Transmembrane</keyword>
<feature type="signal peptide" evidence="3">
    <location>
        <begin position="1"/>
        <end position="20"/>
    </location>
</feature>
<dbReference type="InterPro" id="IPR000072">
    <property type="entry name" value="PDGF/VEGF_dom"/>
</dbReference>
<dbReference type="AlphaFoldDB" id="A0A7G7WZ73"/>
<name>A0A7G7WZ73_9CNID</name>
<feature type="chain" id="PRO_5028818577" evidence="3">
    <location>
        <begin position="21"/>
        <end position="303"/>
    </location>
</feature>
<sequence length="303" mass="33103">MEIWIVVSVVFSYICTAIIAKGDMIANEYCMPRPTLVDIDRPTYNFFPYVVKLNRCGGSCNSIAPNIKHCVPTSSTDIKITVFSPITGGTHTIVQKNHTACGCQCVAKATDCDPDTQTWKPDHCRCECKYKEPPVPCPAGSKWDSGKCKCVCSTVPEKCSNKKVWSTETCGCVCHQRHYNRCARKGKMVDETDCGCISMSAAVIGNKDDSNSGISKEYLVVVLAVQFGVLFMVFDCILYTKQAGVIYTLKKKCSSKNSAFNSTDSESSCDPASGSQHGTWESTENIVESELPPGTNTLPRSEA</sequence>
<feature type="compositionally biased region" description="Polar residues" evidence="1">
    <location>
        <begin position="294"/>
        <end position="303"/>
    </location>
</feature>
<dbReference type="Gene3D" id="2.10.90.10">
    <property type="entry name" value="Cystine-knot cytokines"/>
    <property type="match status" value="1"/>
</dbReference>
<proteinExistence type="evidence at transcript level"/>
<keyword evidence="2" id="KW-0472">Membrane</keyword>
<evidence type="ECO:0000256" key="2">
    <source>
        <dbReference type="SAM" id="Phobius"/>
    </source>
</evidence>
<evidence type="ECO:0000256" key="1">
    <source>
        <dbReference type="SAM" id="MobiDB-lite"/>
    </source>
</evidence>
<accession>A0A7G7WZ73</accession>
<dbReference type="GO" id="GO:0016020">
    <property type="term" value="C:membrane"/>
    <property type="evidence" value="ECO:0007669"/>
    <property type="project" value="InterPro"/>
</dbReference>
<feature type="region of interest" description="Disordered" evidence="1">
    <location>
        <begin position="259"/>
        <end position="303"/>
    </location>
</feature>
<dbReference type="EMBL" id="MT747628">
    <property type="protein sequence ID" value="QNH72562.1"/>
    <property type="molecule type" value="mRNA"/>
</dbReference>
<reference evidence="5" key="1">
    <citation type="journal article" date="2020" name="Mar. Drugs">
        <title>Transcriptomic Analysis of Four Cerianthid (Cnidaria, Ceriantharia) Venoms.</title>
        <authorList>
            <person name="Klompen A.M.L."/>
            <person name="Macrander J."/>
            <person name="Reitzel A.M."/>
            <person name="Stampar S.N."/>
        </authorList>
    </citation>
    <scope>NUCLEOTIDE SEQUENCE</scope>
</reference>
<protein>
    <submittedName>
        <fullName evidence="5">Toxin candidate TRINITY_DN4281_c0_g1_i1</fullName>
    </submittedName>
</protein>